<protein>
    <recommendedName>
        <fullName evidence="4">DUF4190 domain-containing protein</fullName>
    </recommendedName>
</protein>
<keyword evidence="1" id="KW-0472">Membrane</keyword>
<organism evidence="2 3">
    <name type="scientific">Sinomonas terricola</name>
    <dbReference type="NCBI Taxonomy" id="3110330"/>
    <lineage>
        <taxon>Bacteria</taxon>
        <taxon>Bacillati</taxon>
        <taxon>Actinomycetota</taxon>
        <taxon>Actinomycetes</taxon>
        <taxon>Micrococcales</taxon>
        <taxon>Micrococcaceae</taxon>
        <taxon>Sinomonas</taxon>
    </lineage>
</organism>
<evidence type="ECO:0000256" key="1">
    <source>
        <dbReference type="SAM" id="Phobius"/>
    </source>
</evidence>
<proteinExistence type="predicted"/>
<comment type="caution">
    <text evidence="2">The sequence shown here is derived from an EMBL/GenBank/DDBJ whole genome shotgun (WGS) entry which is preliminary data.</text>
</comment>
<evidence type="ECO:0000313" key="2">
    <source>
        <dbReference type="EMBL" id="MEA5456346.1"/>
    </source>
</evidence>
<feature type="transmembrane region" description="Helical" evidence="1">
    <location>
        <begin position="6"/>
        <end position="32"/>
    </location>
</feature>
<accession>A0ABU5T9I3</accession>
<dbReference type="Proteomes" id="UP001304769">
    <property type="component" value="Unassembled WGS sequence"/>
</dbReference>
<name>A0ABU5T9I3_9MICC</name>
<reference evidence="2 3" key="1">
    <citation type="submission" date="2023-12" db="EMBL/GenBank/DDBJ databases">
        <title>Sinomonas terricola sp. nov, isolated from litchi orchard soil in Guangdong, PR China.</title>
        <authorList>
            <person name="Jiaxin W."/>
            <person name="Yang Z."/>
            <person name="Honghui Z."/>
        </authorList>
    </citation>
    <scope>NUCLEOTIDE SEQUENCE [LARGE SCALE GENOMIC DNA]</scope>
    <source>
        <strain evidence="2 3">JGH33</strain>
    </source>
</reference>
<sequence length="75" mass="7834">MSVWGAFFAVAASTMLGAGCMVLFFALGVRLGAEGKDPARQRGGRALLAASRACYTVSGAAVILGVYLIIPYFHH</sequence>
<dbReference type="EMBL" id="JAYGGQ010000013">
    <property type="protein sequence ID" value="MEA5456346.1"/>
    <property type="molecule type" value="Genomic_DNA"/>
</dbReference>
<dbReference type="RefSeq" id="WP_323280229.1">
    <property type="nucleotide sequence ID" value="NZ_JAYGGQ010000013.1"/>
</dbReference>
<feature type="transmembrane region" description="Helical" evidence="1">
    <location>
        <begin position="53"/>
        <end position="73"/>
    </location>
</feature>
<keyword evidence="3" id="KW-1185">Reference proteome</keyword>
<gene>
    <name evidence="2" type="ORF">SPF06_16545</name>
</gene>
<keyword evidence="1" id="KW-0812">Transmembrane</keyword>
<keyword evidence="1" id="KW-1133">Transmembrane helix</keyword>
<evidence type="ECO:0000313" key="3">
    <source>
        <dbReference type="Proteomes" id="UP001304769"/>
    </source>
</evidence>
<evidence type="ECO:0008006" key="4">
    <source>
        <dbReference type="Google" id="ProtNLM"/>
    </source>
</evidence>